<sequence>MLSSHSKILSTRLKYYFLLCSWNGCGVHGQWWLQDIHISKWAICCANVPNTWIKQTQVVTSCVVVVVAGIVVSSKNQNTHRLPQLFLAMSSKRHMHHISVRFRKRTLQSTSLIRRQEAEPVWRRLTASHYVQHRYVGTTEYCSLIFQSNQDHKGKVVVERILADEGTRPILEGYTTQPAVVLWQNTASTPKRSRLSSDHPISTAHDKDEHELE</sequence>
<evidence type="ECO:0000313" key="2">
    <source>
        <dbReference type="EMBL" id="PSR97355.1"/>
    </source>
</evidence>
<proteinExistence type="predicted"/>
<dbReference type="Proteomes" id="UP000241462">
    <property type="component" value="Unassembled WGS sequence"/>
</dbReference>
<dbReference type="EMBL" id="KZ678392">
    <property type="protein sequence ID" value="PSR97355.1"/>
    <property type="molecule type" value="Genomic_DNA"/>
</dbReference>
<dbReference type="AlphaFoldDB" id="A0A2T3AGM8"/>
<accession>A0A2T3AGM8</accession>
<dbReference type="InParanoid" id="A0A2T3AGM8"/>
<protein>
    <submittedName>
        <fullName evidence="2">Uncharacterized protein</fullName>
    </submittedName>
</protein>
<feature type="region of interest" description="Disordered" evidence="1">
    <location>
        <begin position="189"/>
        <end position="213"/>
    </location>
</feature>
<keyword evidence="3" id="KW-1185">Reference proteome</keyword>
<reference evidence="2 3" key="1">
    <citation type="journal article" date="2018" name="Mycol. Prog.">
        <title>Coniella lustricola, a new species from submerged detritus.</title>
        <authorList>
            <person name="Raudabaugh D.B."/>
            <person name="Iturriaga T."/>
            <person name="Carver A."/>
            <person name="Mondo S."/>
            <person name="Pangilinan J."/>
            <person name="Lipzen A."/>
            <person name="He G."/>
            <person name="Amirebrahimi M."/>
            <person name="Grigoriev I.V."/>
            <person name="Miller A.N."/>
        </authorList>
    </citation>
    <scope>NUCLEOTIDE SEQUENCE [LARGE SCALE GENOMIC DNA]</scope>
    <source>
        <strain evidence="2 3">B22-T-1</strain>
    </source>
</reference>
<evidence type="ECO:0000313" key="3">
    <source>
        <dbReference type="Proteomes" id="UP000241462"/>
    </source>
</evidence>
<gene>
    <name evidence="2" type="ORF">BD289DRAFT_108195</name>
</gene>
<evidence type="ECO:0000256" key="1">
    <source>
        <dbReference type="SAM" id="MobiDB-lite"/>
    </source>
</evidence>
<name>A0A2T3AGM8_9PEZI</name>
<organism evidence="2 3">
    <name type="scientific">Coniella lustricola</name>
    <dbReference type="NCBI Taxonomy" id="2025994"/>
    <lineage>
        <taxon>Eukaryota</taxon>
        <taxon>Fungi</taxon>
        <taxon>Dikarya</taxon>
        <taxon>Ascomycota</taxon>
        <taxon>Pezizomycotina</taxon>
        <taxon>Sordariomycetes</taxon>
        <taxon>Sordariomycetidae</taxon>
        <taxon>Diaporthales</taxon>
        <taxon>Schizoparmaceae</taxon>
        <taxon>Coniella</taxon>
    </lineage>
</organism>
<feature type="compositionally biased region" description="Basic and acidic residues" evidence="1">
    <location>
        <begin position="204"/>
        <end position="213"/>
    </location>
</feature>